<gene>
    <name evidence="3" type="ORF">IMCC3135_33785</name>
</gene>
<dbReference type="AlphaFoldDB" id="A0A2Z2P359"/>
<dbReference type="OrthoDB" id="237820at2"/>
<dbReference type="Pfam" id="PF09937">
    <property type="entry name" value="DUF2169"/>
    <property type="match status" value="1"/>
</dbReference>
<organism evidence="3 4">
    <name type="scientific">Granulosicoccus antarcticus IMCC3135</name>
    <dbReference type="NCBI Taxonomy" id="1192854"/>
    <lineage>
        <taxon>Bacteria</taxon>
        <taxon>Pseudomonadati</taxon>
        <taxon>Pseudomonadota</taxon>
        <taxon>Gammaproteobacteria</taxon>
        <taxon>Chromatiales</taxon>
        <taxon>Granulosicoccaceae</taxon>
        <taxon>Granulosicoccus</taxon>
    </lineage>
</organism>
<dbReference type="EMBL" id="CP018632">
    <property type="protein sequence ID" value="ASJ76798.1"/>
    <property type="molecule type" value="Genomic_DNA"/>
</dbReference>
<reference evidence="3 4" key="1">
    <citation type="submission" date="2016-12" db="EMBL/GenBank/DDBJ databases">
        <authorList>
            <person name="Song W.-J."/>
            <person name="Kurnit D.M."/>
        </authorList>
    </citation>
    <scope>NUCLEOTIDE SEQUENCE [LARGE SCALE GENOMIC DNA]</scope>
    <source>
        <strain evidence="3 4">IMCC3135</strain>
    </source>
</reference>
<accession>A0A2Z2P359</accession>
<evidence type="ECO:0000259" key="2">
    <source>
        <dbReference type="Pfam" id="PF09937"/>
    </source>
</evidence>
<sequence length="366" mass="40935">MRLLNHTPFLAAYTLGLAPDGRESVVVVIKATFSIPTSYYAHPELLDEQVALVEADIHTAEPESSAPLYEADYALGKPRCDVTLIGSAYAPNGNPAERVQTGLSVGQINKFINVIGERHWMSNTTCVVTSQPRTFQMATISYDMAFGGTDKAHEDKRFHDAFMLNPVGIGFHRAVLHNLVDGTPAPSTEMPDQPVMQPNGVYKPMSFGPVGRAWQPRIQYAGTYDDTWLDEQFPFLPTDFDNRYYQSAPADQQTNYLQGGEEVTLVNLTPEGLCRFRIPTLEMPVCFFKKKSVREYRQAVIDTLVIEPDQSRFSMTWRATQLLQSNIFEIPEVIIGKFPQTRGIAKPHISSLAEPGKNRNTTDETL</sequence>
<dbReference type="KEGG" id="gai:IMCC3135_33785"/>
<keyword evidence="4" id="KW-1185">Reference proteome</keyword>
<evidence type="ECO:0000313" key="3">
    <source>
        <dbReference type="EMBL" id="ASJ76798.1"/>
    </source>
</evidence>
<name>A0A2Z2P359_9GAMM</name>
<protein>
    <recommendedName>
        <fullName evidence="2">DUF2169 domain-containing protein</fullName>
    </recommendedName>
</protein>
<proteinExistence type="predicted"/>
<dbReference type="Proteomes" id="UP000250079">
    <property type="component" value="Chromosome"/>
</dbReference>
<feature type="domain" description="DUF2169" evidence="2">
    <location>
        <begin position="20"/>
        <end position="318"/>
    </location>
</feature>
<evidence type="ECO:0000256" key="1">
    <source>
        <dbReference type="SAM" id="MobiDB-lite"/>
    </source>
</evidence>
<feature type="region of interest" description="Disordered" evidence="1">
    <location>
        <begin position="347"/>
        <end position="366"/>
    </location>
</feature>
<dbReference type="RefSeq" id="WP_088921521.1">
    <property type="nucleotide sequence ID" value="NZ_CP018632.1"/>
</dbReference>
<feature type="compositionally biased region" description="Basic and acidic residues" evidence="1">
    <location>
        <begin position="356"/>
        <end position="366"/>
    </location>
</feature>
<evidence type="ECO:0000313" key="4">
    <source>
        <dbReference type="Proteomes" id="UP000250079"/>
    </source>
</evidence>
<dbReference type="InterPro" id="IPR018683">
    <property type="entry name" value="DUF2169"/>
</dbReference>